<evidence type="ECO:0000256" key="7">
    <source>
        <dbReference type="ARBA" id="ARBA00023134"/>
    </source>
</evidence>
<keyword evidence="3" id="KW-0436">Ligase</keyword>
<comment type="cofactor">
    <cofactor evidence="1">
        <name>Mn(2+)</name>
        <dbReference type="ChEBI" id="CHEBI:29035"/>
    </cofactor>
</comment>
<gene>
    <name evidence="10" type="ORF">LGH74_22935</name>
</gene>
<keyword evidence="5" id="KW-0547">Nucleotide-binding</keyword>
<dbReference type="Gene3D" id="3.90.1860.10">
    <property type="entry name" value="tRNA-splicing ligase RtcB"/>
    <property type="match status" value="1"/>
</dbReference>
<accession>A0ABS8AYJ4</accession>
<protein>
    <recommendedName>
        <fullName evidence="2">3'-phosphate/5'-hydroxy nucleic acid ligase</fullName>
        <ecNumber evidence="2">6.5.1.8</ecNumber>
    </recommendedName>
</protein>
<proteinExistence type="predicted"/>
<evidence type="ECO:0000313" key="11">
    <source>
        <dbReference type="Proteomes" id="UP001165296"/>
    </source>
</evidence>
<dbReference type="Proteomes" id="UP001165296">
    <property type="component" value="Unassembled WGS sequence"/>
</dbReference>
<keyword evidence="6" id="KW-0692">RNA repair</keyword>
<evidence type="ECO:0000256" key="5">
    <source>
        <dbReference type="ARBA" id="ARBA00022741"/>
    </source>
</evidence>
<evidence type="ECO:0000256" key="9">
    <source>
        <dbReference type="ARBA" id="ARBA00047746"/>
    </source>
</evidence>
<dbReference type="EC" id="6.5.1.8" evidence="2"/>
<reference evidence="10" key="1">
    <citation type="submission" date="2021-10" db="EMBL/GenBank/DDBJ databases">
        <authorList>
            <person name="Dean J.D."/>
            <person name="Kim M.K."/>
            <person name="Newey C.N."/>
            <person name="Stoker T.S."/>
            <person name="Thompson D.W."/>
            <person name="Grose J.H."/>
        </authorList>
    </citation>
    <scope>NUCLEOTIDE SEQUENCE</scope>
    <source>
        <strain evidence="10">BT178</strain>
    </source>
</reference>
<dbReference type="RefSeq" id="WP_226180170.1">
    <property type="nucleotide sequence ID" value="NZ_JAJADR010000012.1"/>
</dbReference>
<comment type="catalytic activity">
    <reaction evidence="9">
        <text>a 3'-end 3'-phospho-ribonucleotide-RNA + a 5'-end dephospho-ribonucleoside-RNA + GTP = a ribonucleotidyl-ribonucleotide-RNA + GMP + diphosphate</text>
        <dbReference type="Rhea" id="RHEA:68076"/>
        <dbReference type="Rhea" id="RHEA-COMP:10463"/>
        <dbReference type="Rhea" id="RHEA-COMP:13936"/>
        <dbReference type="Rhea" id="RHEA-COMP:17355"/>
        <dbReference type="ChEBI" id="CHEBI:33019"/>
        <dbReference type="ChEBI" id="CHEBI:37565"/>
        <dbReference type="ChEBI" id="CHEBI:58115"/>
        <dbReference type="ChEBI" id="CHEBI:83062"/>
        <dbReference type="ChEBI" id="CHEBI:138284"/>
        <dbReference type="ChEBI" id="CHEBI:173118"/>
        <dbReference type="EC" id="6.5.1.8"/>
    </reaction>
</comment>
<evidence type="ECO:0000256" key="2">
    <source>
        <dbReference type="ARBA" id="ARBA00012726"/>
    </source>
</evidence>
<dbReference type="InterPro" id="IPR036025">
    <property type="entry name" value="RtcB-like_sf"/>
</dbReference>
<organism evidence="10 11">
    <name type="scientific">Hymenobacter lucidus</name>
    <dbReference type="NCBI Taxonomy" id="2880930"/>
    <lineage>
        <taxon>Bacteria</taxon>
        <taxon>Pseudomonadati</taxon>
        <taxon>Bacteroidota</taxon>
        <taxon>Cytophagia</taxon>
        <taxon>Cytophagales</taxon>
        <taxon>Hymenobacteraceae</taxon>
        <taxon>Hymenobacter</taxon>
    </lineage>
</organism>
<evidence type="ECO:0000313" key="10">
    <source>
        <dbReference type="EMBL" id="MCB2410862.1"/>
    </source>
</evidence>
<keyword evidence="7" id="KW-0342">GTP-binding</keyword>
<evidence type="ECO:0000256" key="3">
    <source>
        <dbReference type="ARBA" id="ARBA00022598"/>
    </source>
</evidence>
<name>A0ABS8AYJ4_9BACT</name>
<dbReference type="PANTHER" id="PTHR43749">
    <property type="entry name" value="RNA-SPLICING LIGASE RTCB"/>
    <property type="match status" value="1"/>
</dbReference>
<evidence type="ECO:0000256" key="1">
    <source>
        <dbReference type="ARBA" id="ARBA00001936"/>
    </source>
</evidence>
<evidence type="ECO:0000256" key="4">
    <source>
        <dbReference type="ARBA" id="ARBA00022723"/>
    </source>
</evidence>
<sequence length="477" mass="52242">MVTGKDLLNLGLKSGKWFKDALEHINAHALAGDDLHAYLDTVKPAPVIPLLTEPVPFHENISADTAVEQANIDYVRQSMQLLMRTPTVVAGAIMPDACPAGPLGTIPVGGIVATRNAIHPGMHSADICCSVMLTNLGRVDPKTVLDAAQQITHFGPGGRPAERQFALPADLLAELQANPFLNSARSLRTAQEHLGTQGDGNHFLYVGVSRNTGDTVLVTHHGSRGVGAALYTQGMKVAERFRQAISPDTAPPNAWIPSESEEGRQYWAALQTVRKWTKQNHLCLHDAIGQQLGAAVQQRYWNEHNFVFRDGDLYYHAKGATPLDPKFMPDITGPRIIPLNMAQPILIVEGTTTGNNLGFAPHGAGRNLSRTRHKYSKVGQTKEALFAEETQGIDARFYFNRIDISELPSAYKDAEEVKRQITEFNLATTIDEILPYGCIMAGDWELDAPWRKKKLAKEAARLAAQDEQADESALVEE</sequence>
<comment type="caution">
    <text evidence="10">The sequence shown here is derived from an EMBL/GenBank/DDBJ whole genome shotgun (WGS) entry which is preliminary data.</text>
</comment>
<dbReference type="InterPro" id="IPR052915">
    <property type="entry name" value="RtcB-like"/>
</dbReference>
<dbReference type="EMBL" id="JAJADR010000012">
    <property type="protein sequence ID" value="MCB2410862.1"/>
    <property type="molecule type" value="Genomic_DNA"/>
</dbReference>
<dbReference type="SUPFAM" id="SSF103365">
    <property type="entry name" value="Hypothetical protein PH1602"/>
    <property type="match status" value="1"/>
</dbReference>
<keyword evidence="11" id="KW-1185">Reference proteome</keyword>
<dbReference type="Pfam" id="PF01139">
    <property type="entry name" value="RtcB"/>
    <property type="match status" value="1"/>
</dbReference>
<evidence type="ECO:0000256" key="8">
    <source>
        <dbReference type="ARBA" id="ARBA00023211"/>
    </source>
</evidence>
<evidence type="ECO:0000256" key="6">
    <source>
        <dbReference type="ARBA" id="ARBA00022800"/>
    </source>
</evidence>
<keyword evidence="4" id="KW-0479">Metal-binding</keyword>
<dbReference type="InterPro" id="IPR001233">
    <property type="entry name" value="RtcB"/>
</dbReference>
<dbReference type="PANTHER" id="PTHR43749:SF2">
    <property type="entry name" value="RNA-SPLICING LIGASE RTCB"/>
    <property type="match status" value="1"/>
</dbReference>
<keyword evidence="8" id="KW-0464">Manganese</keyword>